<sequence>MRGPAMRRQMLRSTNGWARLTTQRQQSLSFSTSQWLSAEGDEKPSIRQQSRAAVGEISSMLAGKAEEQGQQPSQGTQPQQQQQSPGQIIDMKMLPRGMRRRGGVRGGLGSVRGGLMGRGQFSGAGRGRGGFRGGRRGGRKGQSEGKEGEEDEEVGGRQKSTSDGMTVEERALDRELRFGTTTVYEPYLTMEDLTPYVPPDPSTEAGQKATVLQELCLLAGGNSAVVGDNLGPHVDAQALRDGGMRYFADLEDKEAAEEYLQMKQSLRERFEKRKKETAEEGGGATSTSRGSGTTIATLEEQFAEVMEDEAERPRPIIQPADESVRKAVMDRAILGDYEKPTFATDPIGIARSWHLRSGTYLPSDVESFERKLQSLLGSETNRSSRPRARSG</sequence>
<dbReference type="EMBL" id="LAZP02000224">
    <property type="protein sequence ID" value="PFH59132.1"/>
    <property type="molecule type" value="Genomic_DNA"/>
</dbReference>
<name>A0A2A9PDZ5_OPHUN</name>
<dbReference type="OrthoDB" id="5365739at2759"/>
<feature type="compositionally biased region" description="Gly residues" evidence="1">
    <location>
        <begin position="104"/>
        <end position="132"/>
    </location>
</feature>
<evidence type="ECO:0000256" key="1">
    <source>
        <dbReference type="SAM" id="MobiDB-lite"/>
    </source>
</evidence>
<gene>
    <name evidence="2" type="ORF">XA68_12772</name>
</gene>
<keyword evidence="3" id="KW-1185">Reference proteome</keyword>
<protein>
    <submittedName>
        <fullName evidence="2">Uncharacterized protein</fullName>
    </submittedName>
</protein>
<feature type="compositionally biased region" description="Low complexity" evidence="1">
    <location>
        <begin position="285"/>
        <end position="294"/>
    </location>
</feature>
<comment type="caution">
    <text evidence="2">The sequence shown here is derived from an EMBL/GenBank/DDBJ whole genome shotgun (WGS) entry which is preliminary data.</text>
</comment>
<reference evidence="2 3" key="1">
    <citation type="journal article" date="2015" name="BMC Genomics">
        <title>Gene expression during zombie ant biting behavior reflects the complexity underlying fungal parasitic behavioral manipulation.</title>
        <authorList>
            <person name="de Bekker C."/>
            <person name="Ohm R.A."/>
            <person name="Loreto R.G."/>
            <person name="Sebastian A."/>
            <person name="Albert I."/>
            <person name="Merrow M."/>
            <person name="Brachmann A."/>
            <person name="Hughes D.P."/>
        </authorList>
    </citation>
    <scope>NUCLEOTIDE SEQUENCE [LARGE SCALE GENOMIC DNA]</scope>
    <source>
        <strain evidence="2 3">SC16a</strain>
    </source>
</reference>
<dbReference type="AlphaFoldDB" id="A0A2A9PDZ5"/>
<accession>A0A2A9PDZ5</accession>
<feature type="compositionally biased region" description="Polar residues" evidence="1">
    <location>
        <begin position="11"/>
        <end position="36"/>
    </location>
</feature>
<organism evidence="2 3">
    <name type="scientific">Ophiocordyceps unilateralis</name>
    <name type="common">Zombie-ant fungus</name>
    <name type="synonym">Torrubia unilateralis</name>
    <dbReference type="NCBI Taxonomy" id="268505"/>
    <lineage>
        <taxon>Eukaryota</taxon>
        <taxon>Fungi</taxon>
        <taxon>Dikarya</taxon>
        <taxon>Ascomycota</taxon>
        <taxon>Pezizomycotina</taxon>
        <taxon>Sordariomycetes</taxon>
        <taxon>Hypocreomycetidae</taxon>
        <taxon>Hypocreales</taxon>
        <taxon>Ophiocordycipitaceae</taxon>
        <taxon>Ophiocordyceps</taxon>
    </lineage>
</organism>
<proteinExistence type="predicted"/>
<feature type="region of interest" description="Disordered" evidence="1">
    <location>
        <begin position="271"/>
        <end position="294"/>
    </location>
</feature>
<dbReference type="STRING" id="268505.A0A2A9PDZ5"/>
<dbReference type="Proteomes" id="UP000037136">
    <property type="component" value="Unassembled WGS sequence"/>
</dbReference>
<feature type="region of interest" description="Disordered" evidence="1">
    <location>
        <begin position="1"/>
        <end position="170"/>
    </location>
</feature>
<feature type="compositionally biased region" description="Low complexity" evidence="1">
    <location>
        <begin position="68"/>
        <end position="87"/>
    </location>
</feature>
<evidence type="ECO:0000313" key="3">
    <source>
        <dbReference type="Proteomes" id="UP000037136"/>
    </source>
</evidence>
<reference evidence="2 3" key="2">
    <citation type="journal article" date="2017" name="Sci. Rep.">
        <title>Ant-infecting Ophiocordyceps genomes reveal a high diversity of potential behavioral manipulation genes and a possible major role for enterotoxins.</title>
        <authorList>
            <person name="de Bekker C."/>
            <person name="Ohm R.A."/>
            <person name="Evans H.C."/>
            <person name="Brachmann A."/>
            <person name="Hughes D.P."/>
        </authorList>
    </citation>
    <scope>NUCLEOTIDE SEQUENCE [LARGE SCALE GENOMIC DNA]</scope>
    <source>
        <strain evidence="2 3">SC16a</strain>
    </source>
</reference>
<evidence type="ECO:0000313" key="2">
    <source>
        <dbReference type="EMBL" id="PFH59132.1"/>
    </source>
</evidence>